<comment type="caution">
    <text evidence="1">The sequence shown here is derived from an EMBL/GenBank/DDBJ whole genome shotgun (WGS) entry which is preliminary data.</text>
</comment>
<evidence type="ECO:0000313" key="1">
    <source>
        <dbReference type="EMBL" id="KAI7994497.1"/>
    </source>
</evidence>
<keyword evidence="2" id="KW-1185">Reference proteome</keyword>
<gene>
    <name evidence="1" type="ORF">LOK49_LG11G00239</name>
</gene>
<evidence type="ECO:0000313" key="2">
    <source>
        <dbReference type="Proteomes" id="UP001060215"/>
    </source>
</evidence>
<reference evidence="1 2" key="1">
    <citation type="journal article" date="2022" name="Plant J.">
        <title>Chromosome-level genome of Camellia lanceoleosa provides a valuable resource for understanding genome evolution and self-incompatibility.</title>
        <authorList>
            <person name="Gong W."/>
            <person name="Xiao S."/>
            <person name="Wang L."/>
            <person name="Liao Z."/>
            <person name="Chang Y."/>
            <person name="Mo W."/>
            <person name="Hu G."/>
            <person name="Li W."/>
            <person name="Zhao G."/>
            <person name="Zhu H."/>
            <person name="Hu X."/>
            <person name="Ji K."/>
            <person name="Xiang X."/>
            <person name="Song Q."/>
            <person name="Yuan D."/>
            <person name="Jin S."/>
            <person name="Zhang L."/>
        </authorList>
    </citation>
    <scope>NUCLEOTIDE SEQUENCE [LARGE SCALE GENOMIC DNA]</scope>
    <source>
        <strain evidence="1">SQ_2022a</strain>
    </source>
</reference>
<sequence length="153" mass="16464">MVYCISDQVSELKMILSTSSNSSSTSRFNARDDRIDTLSVSSDTTSTDSDFTCPAPASTPANFSSLHPHAFQLIVQDLSAAEVSATKILQPSQLAYHQVAMSEQPRISSKTNSKLSSQSDLRTPVKPSTTKDKSESRTSSGPTRRGAPHNNPS</sequence>
<dbReference type="Proteomes" id="UP001060215">
    <property type="component" value="Chromosome 12"/>
</dbReference>
<name>A0ACC0G0A2_9ERIC</name>
<organism evidence="1 2">
    <name type="scientific">Camellia lanceoleosa</name>
    <dbReference type="NCBI Taxonomy" id="1840588"/>
    <lineage>
        <taxon>Eukaryota</taxon>
        <taxon>Viridiplantae</taxon>
        <taxon>Streptophyta</taxon>
        <taxon>Embryophyta</taxon>
        <taxon>Tracheophyta</taxon>
        <taxon>Spermatophyta</taxon>
        <taxon>Magnoliopsida</taxon>
        <taxon>eudicotyledons</taxon>
        <taxon>Gunneridae</taxon>
        <taxon>Pentapetalae</taxon>
        <taxon>asterids</taxon>
        <taxon>Ericales</taxon>
        <taxon>Theaceae</taxon>
        <taxon>Camellia</taxon>
    </lineage>
</organism>
<proteinExistence type="predicted"/>
<dbReference type="EMBL" id="CM045769">
    <property type="protein sequence ID" value="KAI7994497.1"/>
    <property type="molecule type" value="Genomic_DNA"/>
</dbReference>
<protein>
    <submittedName>
        <fullName evidence="1">Myosin-16</fullName>
    </submittedName>
</protein>
<accession>A0ACC0G0A2</accession>